<protein>
    <submittedName>
        <fullName evidence="4">Uncharacterized protein</fullName>
    </submittedName>
</protein>
<keyword evidence="2" id="KW-0408">Iron</keyword>
<keyword evidence="3" id="KW-0411">Iron-sulfur</keyword>
<dbReference type="AlphaFoldDB" id="X0RWY6"/>
<reference evidence="4" key="1">
    <citation type="journal article" date="2014" name="Front. Microbiol.">
        <title>High frequency of phylogenetically diverse reductive dehalogenase-homologous genes in deep subseafloor sedimentary metagenomes.</title>
        <authorList>
            <person name="Kawai M."/>
            <person name="Futagami T."/>
            <person name="Toyoda A."/>
            <person name="Takaki Y."/>
            <person name="Nishi S."/>
            <person name="Hori S."/>
            <person name="Arai W."/>
            <person name="Tsubouchi T."/>
            <person name="Morono Y."/>
            <person name="Uchiyama I."/>
            <person name="Ito T."/>
            <person name="Fujiyama A."/>
            <person name="Inagaki F."/>
            <person name="Takami H."/>
        </authorList>
    </citation>
    <scope>NUCLEOTIDE SEQUENCE</scope>
    <source>
        <strain evidence="4">Expedition CK06-06</strain>
    </source>
</reference>
<evidence type="ECO:0000313" key="4">
    <source>
        <dbReference type="EMBL" id="GAF73323.1"/>
    </source>
</evidence>
<dbReference type="GO" id="GO:0046872">
    <property type="term" value="F:metal ion binding"/>
    <property type="evidence" value="ECO:0007669"/>
    <property type="project" value="UniProtKB-KW"/>
</dbReference>
<gene>
    <name evidence="4" type="ORF">S01H1_10654</name>
</gene>
<accession>X0RWY6</accession>
<dbReference type="EMBL" id="BARS01005431">
    <property type="protein sequence ID" value="GAF73323.1"/>
    <property type="molecule type" value="Genomic_DNA"/>
</dbReference>
<dbReference type="Pfam" id="PF03063">
    <property type="entry name" value="Prismane"/>
    <property type="match status" value="1"/>
</dbReference>
<evidence type="ECO:0000256" key="2">
    <source>
        <dbReference type="ARBA" id="ARBA00023004"/>
    </source>
</evidence>
<organism evidence="4">
    <name type="scientific">marine sediment metagenome</name>
    <dbReference type="NCBI Taxonomy" id="412755"/>
    <lineage>
        <taxon>unclassified sequences</taxon>
        <taxon>metagenomes</taxon>
        <taxon>ecological metagenomes</taxon>
    </lineage>
</organism>
<dbReference type="GO" id="GO:0051536">
    <property type="term" value="F:iron-sulfur cluster binding"/>
    <property type="evidence" value="ECO:0007669"/>
    <property type="project" value="UniProtKB-KW"/>
</dbReference>
<dbReference type="InterPro" id="IPR004137">
    <property type="entry name" value="HCP/CODH"/>
</dbReference>
<dbReference type="SUPFAM" id="SSF56821">
    <property type="entry name" value="Prismane protein-like"/>
    <property type="match status" value="1"/>
</dbReference>
<keyword evidence="1" id="KW-0479">Metal-binding</keyword>
<comment type="caution">
    <text evidence="4">The sequence shown here is derived from an EMBL/GenBank/DDBJ whole genome shotgun (WGS) entry which is preliminary data.</text>
</comment>
<dbReference type="Gene3D" id="3.40.50.2030">
    <property type="match status" value="1"/>
</dbReference>
<evidence type="ECO:0000256" key="3">
    <source>
        <dbReference type="ARBA" id="ARBA00023014"/>
    </source>
</evidence>
<name>X0RWY6_9ZZZZ</name>
<feature type="non-terminal residue" evidence="4">
    <location>
        <position position="1"/>
    </location>
</feature>
<dbReference type="InterPro" id="IPR011254">
    <property type="entry name" value="Prismane-like_sf"/>
</dbReference>
<dbReference type="InterPro" id="IPR016099">
    <property type="entry name" value="Prismane-like_a/b-sand"/>
</dbReference>
<proteinExistence type="predicted"/>
<sequence length="89" mass="9769">WMSEKAVSIGFYFVASGVYTVINPGFPVEGAPGTYEMITGGMEKLVGASFAFEDDPIKSAHLIIDHLNQKRKKLKLAPMMHEPEILSGK</sequence>
<dbReference type="GO" id="GO:0016491">
    <property type="term" value="F:oxidoreductase activity"/>
    <property type="evidence" value="ECO:0007669"/>
    <property type="project" value="InterPro"/>
</dbReference>
<evidence type="ECO:0000256" key="1">
    <source>
        <dbReference type="ARBA" id="ARBA00022723"/>
    </source>
</evidence>